<dbReference type="NCBIfam" id="TIGR01845">
    <property type="entry name" value="outer_NodT"/>
    <property type="match status" value="1"/>
</dbReference>
<evidence type="ECO:0000256" key="7">
    <source>
        <dbReference type="ARBA" id="ARBA00023288"/>
    </source>
</evidence>
<evidence type="ECO:0000256" key="6">
    <source>
        <dbReference type="ARBA" id="ARBA00023237"/>
    </source>
</evidence>
<dbReference type="Pfam" id="PF02321">
    <property type="entry name" value="OEP"/>
    <property type="match status" value="2"/>
</dbReference>
<sequence length="466" mass="50345">MNSIHLRNVVLPCAMALALPGCSVGPDYQGPPVIAASAVQASRLHRADDAIGVQPGLAHWWLAFEDAQLDSLMDLALANSPSLAAARARVRQAYAGFEFKSSDNLPKVDANAAELLRGSDSEPVSRYYLSGLTASWELDLFGAGRRASEGAEAQAQASDAELADARLQLTAQVAQAWLELRSRQLRAQKTDQALALEQRLLQLTEARYEGGTAGAGDVERLRTQVRQTEAGLIALQGQVDESLDQLALLCGQTPGSLDAGLTISAPLPRVQAPVVESPAALLRQRPDIRAAERRLAASSAQIGEQRAAAFPKVSLFGSLSLAGDSAGDLWRKGNLGWIGVPYLQWNFLDFARNRHMVEQAQARYDEALAQYSSSVLGALRDANVALSRFGHERQRVEVLRQAEASAIQSAGISEQRYRGGSRSALDWLDAERTRNEAEQQRITGEAELLASYVTLQKSLGLGWQSE</sequence>
<proteinExistence type="inferred from homology"/>
<dbReference type="PANTHER" id="PTHR30203">
    <property type="entry name" value="OUTER MEMBRANE CATION EFFLUX PROTEIN"/>
    <property type="match status" value="1"/>
</dbReference>
<keyword evidence="5 8" id="KW-0564">Palmitate</keyword>
<keyword evidence="7 8" id="KW-0449">Lipoprotein</keyword>
<evidence type="ECO:0000256" key="1">
    <source>
        <dbReference type="ARBA" id="ARBA00007613"/>
    </source>
</evidence>
<keyword evidence="4 8" id="KW-0472">Membrane</keyword>
<evidence type="ECO:0000256" key="4">
    <source>
        <dbReference type="ARBA" id="ARBA00023136"/>
    </source>
</evidence>
<evidence type="ECO:0000256" key="5">
    <source>
        <dbReference type="ARBA" id="ARBA00023139"/>
    </source>
</evidence>
<comment type="caution">
    <text evidence="9">The sequence shown here is derived from an EMBL/GenBank/DDBJ whole genome shotgun (WGS) entry which is preliminary data.</text>
</comment>
<dbReference type="EMBL" id="JAZDQJ010000002">
    <property type="protein sequence ID" value="MEE1932124.1"/>
    <property type="molecule type" value="Genomic_DNA"/>
</dbReference>
<evidence type="ECO:0000256" key="8">
    <source>
        <dbReference type="RuleBase" id="RU362097"/>
    </source>
</evidence>
<dbReference type="Proteomes" id="UP001335100">
    <property type="component" value="Unassembled WGS sequence"/>
</dbReference>
<evidence type="ECO:0000313" key="9">
    <source>
        <dbReference type="EMBL" id="MEE1932124.1"/>
    </source>
</evidence>
<protein>
    <submittedName>
        <fullName evidence="9">Efflux transporter outer membrane subunit</fullName>
    </submittedName>
</protein>
<dbReference type="InterPro" id="IPR010131">
    <property type="entry name" value="MdtP/NodT-like"/>
</dbReference>
<reference evidence="9 10" key="1">
    <citation type="submission" date="2024-01" db="EMBL/GenBank/DDBJ databases">
        <title>Unpublished Manusciprt.</title>
        <authorList>
            <person name="Duman M."/>
            <person name="Valdes E.G."/>
            <person name="Ajmi N."/>
            <person name="Altun S."/>
            <person name="Saticioglu I.B."/>
        </authorList>
    </citation>
    <scope>NUCLEOTIDE SEQUENCE [LARGE SCALE GENOMIC DNA]</scope>
    <source>
        <strain evidence="9 10">148P</strain>
    </source>
</reference>
<dbReference type="RefSeq" id="WP_330073083.1">
    <property type="nucleotide sequence ID" value="NZ_JAZDQJ010000002.1"/>
</dbReference>
<accession>A0ABU7HKR5</accession>
<evidence type="ECO:0000313" key="10">
    <source>
        <dbReference type="Proteomes" id="UP001335100"/>
    </source>
</evidence>
<comment type="similarity">
    <text evidence="1 8">Belongs to the outer membrane factor (OMF) (TC 1.B.17) family.</text>
</comment>
<evidence type="ECO:0000256" key="2">
    <source>
        <dbReference type="ARBA" id="ARBA00022452"/>
    </source>
</evidence>
<dbReference type="Gene3D" id="2.20.200.10">
    <property type="entry name" value="Outer membrane efflux proteins (OEP)"/>
    <property type="match status" value="1"/>
</dbReference>
<organism evidence="9 10">
    <name type="scientific">Pseudomonas ulcerans</name>
    <dbReference type="NCBI Taxonomy" id="3115852"/>
    <lineage>
        <taxon>Bacteria</taxon>
        <taxon>Pseudomonadati</taxon>
        <taxon>Pseudomonadota</taxon>
        <taxon>Gammaproteobacteria</taxon>
        <taxon>Pseudomonadales</taxon>
        <taxon>Pseudomonadaceae</taxon>
        <taxon>Pseudomonas</taxon>
    </lineage>
</organism>
<comment type="subcellular location">
    <subcellularLocation>
        <location evidence="8">Cell outer membrane</location>
        <topology evidence="8">Lipid-anchor</topology>
    </subcellularLocation>
</comment>
<dbReference type="SUPFAM" id="SSF56954">
    <property type="entry name" value="Outer membrane efflux proteins (OEP)"/>
    <property type="match status" value="1"/>
</dbReference>
<keyword evidence="3 8" id="KW-0812">Transmembrane</keyword>
<dbReference type="Gene3D" id="1.20.1600.10">
    <property type="entry name" value="Outer membrane efflux proteins (OEP)"/>
    <property type="match status" value="1"/>
</dbReference>
<dbReference type="PANTHER" id="PTHR30203:SF25">
    <property type="entry name" value="OUTER MEMBRANE PROTEIN-RELATED"/>
    <property type="match status" value="1"/>
</dbReference>
<dbReference type="InterPro" id="IPR003423">
    <property type="entry name" value="OMP_efflux"/>
</dbReference>
<evidence type="ECO:0000256" key="3">
    <source>
        <dbReference type="ARBA" id="ARBA00022692"/>
    </source>
</evidence>
<keyword evidence="6" id="KW-0998">Cell outer membrane</keyword>
<gene>
    <name evidence="9" type="ORF">V0R50_02735</name>
</gene>
<keyword evidence="2 8" id="KW-1134">Transmembrane beta strand</keyword>
<keyword evidence="10" id="KW-1185">Reference proteome</keyword>
<name>A0ABU7HKR5_9PSED</name>